<dbReference type="InterPro" id="IPR003661">
    <property type="entry name" value="HisK_dim/P_dom"/>
</dbReference>
<name>A0ABR8LZ01_9FLAO</name>
<gene>
    <name evidence="13" type="ORF">IEG06_07190</name>
</gene>
<evidence type="ECO:0000256" key="3">
    <source>
        <dbReference type="ARBA" id="ARBA00012438"/>
    </source>
</evidence>
<dbReference type="Gene3D" id="1.10.287.130">
    <property type="match status" value="1"/>
</dbReference>
<dbReference type="EMBL" id="JACXXH010000003">
    <property type="protein sequence ID" value="MBD3863232.1"/>
    <property type="molecule type" value="Genomic_DNA"/>
</dbReference>
<dbReference type="PRINTS" id="PR00344">
    <property type="entry name" value="BCTRLSENSOR"/>
</dbReference>
<dbReference type="PANTHER" id="PTHR44936">
    <property type="entry name" value="SENSOR PROTEIN CREC"/>
    <property type="match status" value="1"/>
</dbReference>
<dbReference type="Gene3D" id="3.30.565.10">
    <property type="entry name" value="Histidine kinase-like ATPase, C-terminal domain"/>
    <property type="match status" value="1"/>
</dbReference>
<keyword evidence="4" id="KW-1003">Cell membrane</keyword>
<evidence type="ECO:0000256" key="5">
    <source>
        <dbReference type="ARBA" id="ARBA00022553"/>
    </source>
</evidence>
<feature type="domain" description="Histidine kinase" evidence="11">
    <location>
        <begin position="276"/>
        <end position="484"/>
    </location>
</feature>
<reference evidence="13 14" key="1">
    <citation type="submission" date="2020-09" db="EMBL/GenBank/DDBJ databases">
        <title>Bacillus nautilus sp. nov., Chryseoglobus crepusculi sp. nov, and Psychrobacter noctis sp. nov., isolated from deep-sea sponges from the equatorial Atlantic.</title>
        <authorList>
            <person name="Stennett H.L."/>
            <person name="Williams S.E."/>
        </authorList>
    </citation>
    <scope>NUCLEOTIDE SEQUENCE [LARGE SCALE GENOMIC DNA]</scope>
    <source>
        <strain evidence="13 14">28M-24</strain>
    </source>
</reference>
<dbReference type="InterPro" id="IPR003594">
    <property type="entry name" value="HATPase_dom"/>
</dbReference>
<evidence type="ECO:0000259" key="12">
    <source>
        <dbReference type="PROSITE" id="PS50885"/>
    </source>
</evidence>
<dbReference type="SUPFAM" id="SSF55874">
    <property type="entry name" value="ATPase domain of HSP90 chaperone/DNA topoisomerase II/histidine kinase"/>
    <property type="match status" value="1"/>
</dbReference>
<comment type="subcellular location">
    <subcellularLocation>
        <location evidence="2">Cell membrane</location>
        <topology evidence="2">Multi-pass membrane protein</topology>
    </subcellularLocation>
</comment>
<evidence type="ECO:0000256" key="4">
    <source>
        <dbReference type="ARBA" id="ARBA00022475"/>
    </source>
</evidence>
<evidence type="ECO:0000313" key="13">
    <source>
        <dbReference type="EMBL" id="MBD3863232.1"/>
    </source>
</evidence>
<evidence type="ECO:0000256" key="2">
    <source>
        <dbReference type="ARBA" id="ARBA00004651"/>
    </source>
</evidence>
<dbReference type="InterPro" id="IPR005467">
    <property type="entry name" value="His_kinase_dom"/>
</dbReference>
<dbReference type="Gene3D" id="6.10.340.10">
    <property type="match status" value="1"/>
</dbReference>
<dbReference type="InterPro" id="IPR050980">
    <property type="entry name" value="2C_sensor_his_kinase"/>
</dbReference>
<protein>
    <recommendedName>
        <fullName evidence="3">histidine kinase</fullName>
        <ecNumber evidence="3">2.7.13.3</ecNumber>
    </recommendedName>
</protein>
<feature type="domain" description="HAMP" evidence="12">
    <location>
        <begin position="206"/>
        <end position="259"/>
    </location>
</feature>
<dbReference type="InterPro" id="IPR003660">
    <property type="entry name" value="HAMP_dom"/>
</dbReference>
<dbReference type="InterPro" id="IPR036890">
    <property type="entry name" value="HATPase_C_sf"/>
</dbReference>
<dbReference type="Pfam" id="PF00512">
    <property type="entry name" value="HisKA"/>
    <property type="match status" value="1"/>
</dbReference>
<feature type="transmembrane region" description="Helical" evidence="10">
    <location>
        <begin position="12"/>
        <end position="35"/>
    </location>
</feature>
<keyword evidence="9" id="KW-0067">ATP-binding</keyword>
<evidence type="ECO:0000256" key="6">
    <source>
        <dbReference type="ARBA" id="ARBA00022679"/>
    </source>
</evidence>
<sequence length="484" mass="55663">MKITRLSLRLRIFFAMIFLVLLASILIALVAAYQYSEETQDYHKLRLERKEISIKRHINFIIKETSFEVVPEKLPLIFKDEIYKIANVHGLQVNLYDLEGGLLISSKAALPYDIAEKCVKAEVLNTLSNTTNHRFVEKREEKGESFRSSYTYIVDEKFKPLAILNLPYLENDDFLSRELNEFFERLGYTYLLMLIIAIVLAYFLSKYITRTLKTISDKMNQTRLEKRNEKIEIESTTEEISTLVKAYNSMIDQLEESAVKLAKSEREQAWREMAKQVAHEIKNPLTPMRLTVQSFQRKFNPEDPDIVQKLDEYSKTLIQQIDTMSAIAGAFSNFAKMPAQQNELLNVVKIVDLALDIFNEDYIEFEPEKDEIIAKFDRTQLIRVITNLVKNGIQAIPSDRTPQIIVKVTDNNGRVDLTISDNGIGISDENKDKVFEPKFTTKSSGMGLGLAMVKNIVETYQGTITFTSVKDVGTTFTVSFPKEY</sequence>
<dbReference type="Proteomes" id="UP000627521">
    <property type="component" value="Unassembled WGS sequence"/>
</dbReference>
<dbReference type="InterPro" id="IPR036097">
    <property type="entry name" value="HisK_dim/P_sf"/>
</dbReference>
<keyword evidence="10" id="KW-0812">Transmembrane</keyword>
<dbReference type="EC" id="2.7.13.3" evidence="3"/>
<dbReference type="SMART" id="SM00387">
    <property type="entry name" value="HATPase_c"/>
    <property type="match status" value="1"/>
</dbReference>
<keyword evidence="10" id="KW-0472">Membrane</keyword>
<comment type="catalytic activity">
    <reaction evidence="1">
        <text>ATP + protein L-histidine = ADP + protein N-phospho-L-histidine.</text>
        <dbReference type="EC" id="2.7.13.3"/>
    </reaction>
</comment>
<dbReference type="SUPFAM" id="SSF47384">
    <property type="entry name" value="Homodimeric domain of signal transducing histidine kinase"/>
    <property type="match status" value="1"/>
</dbReference>
<dbReference type="RefSeq" id="WP_084553556.1">
    <property type="nucleotide sequence ID" value="NZ_JACXXF010000003.1"/>
</dbReference>
<evidence type="ECO:0000313" key="14">
    <source>
        <dbReference type="Proteomes" id="UP000627521"/>
    </source>
</evidence>
<keyword evidence="5" id="KW-0597">Phosphoprotein</keyword>
<accession>A0ABR8LZ01</accession>
<evidence type="ECO:0000256" key="7">
    <source>
        <dbReference type="ARBA" id="ARBA00022741"/>
    </source>
</evidence>
<keyword evidence="14" id="KW-1185">Reference proteome</keyword>
<feature type="transmembrane region" description="Helical" evidence="10">
    <location>
        <begin position="186"/>
        <end position="204"/>
    </location>
</feature>
<keyword evidence="6" id="KW-0808">Transferase</keyword>
<evidence type="ECO:0000256" key="8">
    <source>
        <dbReference type="ARBA" id="ARBA00022777"/>
    </source>
</evidence>
<dbReference type="PROSITE" id="PS50885">
    <property type="entry name" value="HAMP"/>
    <property type="match status" value="1"/>
</dbReference>
<evidence type="ECO:0000256" key="10">
    <source>
        <dbReference type="SAM" id="Phobius"/>
    </source>
</evidence>
<dbReference type="SMART" id="SM00388">
    <property type="entry name" value="HisKA"/>
    <property type="match status" value="1"/>
</dbReference>
<dbReference type="PROSITE" id="PS50109">
    <property type="entry name" value="HIS_KIN"/>
    <property type="match status" value="1"/>
</dbReference>
<dbReference type="Pfam" id="PF02518">
    <property type="entry name" value="HATPase_c"/>
    <property type="match status" value="1"/>
</dbReference>
<evidence type="ECO:0000256" key="9">
    <source>
        <dbReference type="ARBA" id="ARBA00022840"/>
    </source>
</evidence>
<keyword evidence="8" id="KW-0418">Kinase</keyword>
<dbReference type="PANTHER" id="PTHR44936:SF10">
    <property type="entry name" value="SENSOR PROTEIN RSTB"/>
    <property type="match status" value="1"/>
</dbReference>
<keyword evidence="10" id="KW-1133">Transmembrane helix</keyword>
<dbReference type="InterPro" id="IPR004358">
    <property type="entry name" value="Sig_transdc_His_kin-like_C"/>
</dbReference>
<evidence type="ECO:0000256" key="1">
    <source>
        <dbReference type="ARBA" id="ARBA00000085"/>
    </source>
</evidence>
<evidence type="ECO:0000259" key="11">
    <source>
        <dbReference type="PROSITE" id="PS50109"/>
    </source>
</evidence>
<organism evidence="13 14">
    <name type="scientific">Olleya marilimosa</name>
    <dbReference type="NCBI Taxonomy" id="272164"/>
    <lineage>
        <taxon>Bacteria</taxon>
        <taxon>Pseudomonadati</taxon>
        <taxon>Bacteroidota</taxon>
        <taxon>Flavobacteriia</taxon>
        <taxon>Flavobacteriales</taxon>
        <taxon>Flavobacteriaceae</taxon>
    </lineage>
</organism>
<proteinExistence type="predicted"/>
<comment type="caution">
    <text evidence="13">The sequence shown here is derived from an EMBL/GenBank/DDBJ whole genome shotgun (WGS) entry which is preliminary data.</text>
</comment>
<keyword evidence="7" id="KW-0547">Nucleotide-binding</keyword>
<dbReference type="CDD" id="cd00082">
    <property type="entry name" value="HisKA"/>
    <property type="match status" value="1"/>
</dbReference>